<dbReference type="InterPro" id="IPR020846">
    <property type="entry name" value="MFS_dom"/>
</dbReference>
<evidence type="ECO:0000256" key="5">
    <source>
        <dbReference type="ARBA" id="ARBA00023136"/>
    </source>
</evidence>
<feature type="transmembrane region" description="Helical" evidence="6">
    <location>
        <begin position="207"/>
        <end position="228"/>
    </location>
</feature>
<keyword evidence="9" id="KW-1185">Reference proteome</keyword>
<keyword evidence="4 6" id="KW-1133">Transmembrane helix</keyword>
<comment type="subcellular location">
    <subcellularLocation>
        <location evidence="1">Cell membrane</location>
        <topology evidence="1">Multi-pass membrane protein</topology>
    </subcellularLocation>
</comment>
<dbReference type="InterPro" id="IPR011701">
    <property type="entry name" value="MFS"/>
</dbReference>
<feature type="transmembrane region" description="Helical" evidence="6">
    <location>
        <begin position="152"/>
        <end position="172"/>
    </location>
</feature>
<keyword evidence="3 6" id="KW-0812">Transmembrane</keyword>
<dbReference type="AlphaFoldDB" id="A0A660LCC8"/>
<gene>
    <name evidence="8" type="ORF">C8N24_2560</name>
</gene>
<dbReference type="CDD" id="cd06174">
    <property type="entry name" value="MFS"/>
    <property type="match status" value="1"/>
</dbReference>
<evidence type="ECO:0000256" key="1">
    <source>
        <dbReference type="ARBA" id="ARBA00004651"/>
    </source>
</evidence>
<dbReference type="Pfam" id="PF07690">
    <property type="entry name" value="MFS_1"/>
    <property type="match status" value="1"/>
</dbReference>
<dbReference type="GO" id="GO:0005886">
    <property type="term" value="C:plasma membrane"/>
    <property type="evidence" value="ECO:0007669"/>
    <property type="project" value="UniProtKB-SubCell"/>
</dbReference>
<evidence type="ECO:0000256" key="4">
    <source>
        <dbReference type="ARBA" id="ARBA00022989"/>
    </source>
</evidence>
<dbReference type="SUPFAM" id="SSF103473">
    <property type="entry name" value="MFS general substrate transporter"/>
    <property type="match status" value="1"/>
</dbReference>
<feature type="transmembrane region" description="Helical" evidence="6">
    <location>
        <begin position="299"/>
        <end position="320"/>
    </location>
</feature>
<evidence type="ECO:0000313" key="8">
    <source>
        <dbReference type="EMBL" id="RKQ92707.1"/>
    </source>
</evidence>
<keyword evidence="5 6" id="KW-0472">Membrane</keyword>
<dbReference type="Proteomes" id="UP000278962">
    <property type="component" value="Unassembled WGS sequence"/>
</dbReference>
<dbReference type="InterPro" id="IPR036259">
    <property type="entry name" value="MFS_trans_sf"/>
</dbReference>
<keyword evidence="2" id="KW-0813">Transport</keyword>
<protein>
    <submittedName>
        <fullName evidence="8">Sugar phosphate permease</fullName>
    </submittedName>
</protein>
<accession>A0A660LCC8</accession>
<feature type="transmembrane region" description="Helical" evidence="6">
    <location>
        <begin position="122"/>
        <end position="140"/>
    </location>
</feature>
<feature type="transmembrane region" description="Helical" evidence="6">
    <location>
        <begin position="240"/>
        <end position="262"/>
    </location>
</feature>
<comment type="caution">
    <text evidence="8">The sequence shown here is derived from an EMBL/GenBank/DDBJ whole genome shotgun (WGS) entry which is preliminary data.</text>
</comment>
<feature type="transmembrane region" description="Helical" evidence="6">
    <location>
        <begin position="36"/>
        <end position="55"/>
    </location>
</feature>
<feature type="domain" description="Major facilitator superfamily (MFS) profile" evidence="7">
    <location>
        <begin position="1"/>
        <end position="392"/>
    </location>
</feature>
<name>A0A660LCC8_9ACTN</name>
<reference evidence="8 9" key="1">
    <citation type="submission" date="2018-10" db="EMBL/GenBank/DDBJ databases">
        <title>Genomic Encyclopedia of Archaeal and Bacterial Type Strains, Phase II (KMG-II): from individual species to whole genera.</title>
        <authorList>
            <person name="Goeker M."/>
        </authorList>
    </citation>
    <scope>NUCLEOTIDE SEQUENCE [LARGE SCALE GENOMIC DNA]</scope>
    <source>
        <strain evidence="8 9">DSM 14954</strain>
    </source>
</reference>
<dbReference type="PROSITE" id="PS50850">
    <property type="entry name" value="MFS"/>
    <property type="match status" value="1"/>
</dbReference>
<dbReference type="EMBL" id="RBIL01000001">
    <property type="protein sequence ID" value="RKQ92707.1"/>
    <property type="molecule type" value="Genomic_DNA"/>
</dbReference>
<sequence length="392" mass="39885">MWGLAAAFYLVAIFHRMSLGVASIDAAERFGVTTGTIAVLSTVQLGMYLVMQIPAGLLADRIGPRRSLTLGLMAMGAGELLFAVSPSIELALVGRALVGIGDACMFLNVLRVAAHWLPERHYALAAALTAACGAFGQLLSTAPLSAALAGVGWTPTFAASGILTAVLAILAVRRVQDRPDGAQSARAASAPIMPALRRAWRSPGTRHGLWVHFALNAPFVTLTGLWAYPYLVDGQGLTPATAATLLAGAVIVFGVSAPVMGYVAGRLPHLRGTLASGIALTTATGLALLLGWPGGHPPLALIAGVLGVAAFGGASSMLAFDLARAGGGSASSMVNIGGFGAAIVGQAAIGLLVSVHLDYRLALTPLLALAAWGAVQTARHASLLPPWSSSRA</sequence>
<feature type="transmembrane region" description="Helical" evidence="6">
    <location>
        <begin position="90"/>
        <end position="110"/>
    </location>
</feature>
<feature type="transmembrane region" description="Helical" evidence="6">
    <location>
        <begin position="332"/>
        <end position="353"/>
    </location>
</feature>
<proteinExistence type="predicted"/>
<evidence type="ECO:0000256" key="2">
    <source>
        <dbReference type="ARBA" id="ARBA00022448"/>
    </source>
</evidence>
<evidence type="ECO:0000313" key="9">
    <source>
        <dbReference type="Proteomes" id="UP000278962"/>
    </source>
</evidence>
<dbReference type="GO" id="GO:0022857">
    <property type="term" value="F:transmembrane transporter activity"/>
    <property type="evidence" value="ECO:0007669"/>
    <property type="project" value="InterPro"/>
</dbReference>
<evidence type="ECO:0000259" key="7">
    <source>
        <dbReference type="PROSITE" id="PS50850"/>
    </source>
</evidence>
<dbReference type="PANTHER" id="PTHR42718:SF9">
    <property type="entry name" value="MAJOR FACILITATOR SUPERFAMILY MULTIDRUG TRANSPORTER MFSC"/>
    <property type="match status" value="1"/>
</dbReference>
<dbReference type="Gene3D" id="1.20.1250.20">
    <property type="entry name" value="MFS general substrate transporter like domains"/>
    <property type="match status" value="2"/>
</dbReference>
<feature type="transmembrane region" description="Helical" evidence="6">
    <location>
        <begin position="274"/>
        <end position="293"/>
    </location>
</feature>
<organism evidence="8 9">
    <name type="scientific">Solirubrobacter pauli</name>
    <dbReference type="NCBI Taxonomy" id="166793"/>
    <lineage>
        <taxon>Bacteria</taxon>
        <taxon>Bacillati</taxon>
        <taxon>Actinomycetota</taxon>
        <taxon>Thermoleophilia</taxon>
        <taxon>Solirubrobacterales</taxon>
        <taxon>Solirubrobacteraceae</taxon>
        <taxon>Solirubrobacter</taxon>
    </lineage>
</organism>
<evidence type="ECO:0000256" key="3">
    <source>
        <dbReference type="ARBA" id="ARBA00022692"/>
    </source>
</evidence>
<evidence type="ECO:0000256" key="6">
    <source>
        <dbReference type="SAM" id="Phobius"/>
    </source>
</evidence>
<feature type="transmembrane region" description="Helical" evidence="6">
    <location>
        <begin position="67"/>
        <end position="84"/>
    </location>
</feature>
<dbReference type="PANTHER" id="PTHR42718">
    <property type="entry name" value="MAJOR FACILITATOR SUPERFAMILY MULTIDRUG TRANSPORTER MFSC"/>
    <property type="match status" value="1"/>
</dbReference>